<name>Q13GT9_PARXL</name>
<reference evidence="2 3" key="1">
    <citation type="journal article" date="2006" name="Proc. Natl. Acad. Sci. U.S.A.">
        <title>Burkholderia xenovorans LB400 harbors a multi-replicon, 9.73-Mbp genome shaped for versatility.</title>
        <authorList>
            <person name="Chain P.S."/>
            <person name="Denef V.J."/>
            <person name="Konstantinidis K.T."/>
            <person name="Vergez L.M."/>
            <person name="Agullo L."/>
            <person name="Reyes V.L."/>
            <person name="Hauser L."/>
            <person name="Cordova M."/>
            <person name="Gomez L."/>
            <person name="Gonzalez M."/>
            <person name="Land M."/>
            <person name="Lao V."/>
            <person name="Larimer F."/>
            <person name="LiPuma J.J."/>
            <person name="Mahenthiralingam E."/>
            <person name="Malfatti S.A."/>
            <person name="Marx C.J."/>
            <person name="Parnell J.J."/>
            <person name="Ramette A."/>
            <person name="Richardson P."/>
            <person name="Seeger M."/>
            <person name="Smith D."/>
            <person name="Spilker T."/>
            <person name="Sul W.J."/>
            <person name="Tsoi T.V."/>
            <person name="Ulrich L.E."/>
            <person name="Zhulin I.B."/>
            <person name="Tiedje J.M."/>
        </authorList>
    </citation>
    <scope>NUCLEOTIDE SEQUENCE [LARGE SCALE GENOMIC DNA]</scope>
    <source>
        <strain evidence="2 3">LB400</strain>
    </source>
</reference>
<dbReference type="AlphaFoldDB" id="Q13GT9"/>
<keyword evidence="3" id="KW-1185">Reference proteome</keyword>
<accession>Q13GT9</accession>
<feature type="region of interest" description="Disordered" evidence="1">
    <location>
        <begin position="388"/>
        <end position="413"/>
    </location>
</feature>
<dbReference type="KEGG" id="bxb:DR64_7625"/>
<gene>
    <name evidence="2" type="ORF">Bxe_C0818</name>
</gene>
<feature type="compositionally biased region" description="Polar residues" evidence="1">
    <location>
        <begin position="388"/>
        <end position="401"/>
    </location>
</feature>
<dbReference type="KEGG" id="bxe:Bxe_C0818"/>
<evidence type="ECO:0000256" key="1">
    <source>
        <dbReference type="SAM" id="MobiDB-lite"/>
    </source>
</evidence>
<dbReference type="eggNOG" id="ENOG502ZK76">
    <property type="taxonomic scope" value="Bacteria"/>
</dbReference>
<sequence>MTTLSSLNTATTAALAPLVDSANRSPVVSANVIDGQSMALSSPSTVVTIPSSTGVVALETYTPEVTLAGVTPTVTTASDSRDAVTLQMLGSYTAAQTMTGQFSGVGSALLDRFKTTGSDFSQSVSMTGGIVPSSPQGPEGKIDLTVKTKSGVTVDIEIDSGGGSLSASIKSSGKLSDSERSAVAQLADGFQQAIDGLSAAPQKLDLSGLAQFDASALASVNFQYNVTNDGSANISASYSQSSASRSLSIKSAEGAIDVSVDTSNSALWGTSSQRAASIASYLQQFDQANSGGHGNGALMSMFEDGFAQMNEDYGTPSGQVLPGAAYAPALQQADQAMLTGLGDFSASIADAATSPNPMRPGEVNSFSYQVSQTTKLAGSQLDGQITQHQQSHLSASYHQASSGGGEPVLTSSRSSQNYDYVQIDDSTDSTVQIATERGALLDASLNQSSDRKTRDSKYEEGELISDVTTPEETSQSSDLLALLKPLIDNGDATRDSVEWQQALSRIHGMIQLGA</sequence>
<dbReference type="EMBL" id="CP000272">
    <property type="protein sequence ID" value="ABE36700.1"/>
    <property type="molecule type" value="Genomic_DNA"/>
</dbReference>
<evidence type="ECO:0000313" key="3">
    <source>
        <dbReference type="Proteomes" id="UP000001817"/>
    </source>
</evidence>
<organism evidence="2 3">
    <name type="scientific">Paraburkholderia xenovorans (strain LB400)</name>
    <dbReference type="NCBI Taxonomy" id="266265"/>
    <lineage>
        <taxon>Bacteria</taxon>
        <taxon>Pseudomonadati</taxon>
        <taxon>Pseudomonadota</taxon>
        <taxon>Betaproteobacteria</taxon>
        <taxon>Burkholderiales</taxon>
        <taxon>Burkholderiaceae</taxon>
        <taxon>Paraburkholderia</taxon>
    </lineage>
</organism>
<dbReference type="RefSeq" id="WP_011493952.1">
    <property type="nucleotide sequence ID" value="NC_007953.1"/>
</dbReference>
<protein>
    <submittedName>
        <fullName evidence="2">Uncharacterized protein</fullName>
    </submittedName>
</protein>
<dbReference type="Proteomes" id="UP000001817">
    <property type="component" value="Chromosome 3"/>
</dbReference>
<evidence type="ECO:0000313" key="2">
    <source>
        <dbReference type="EMBL" id="ABE36700.1"/>
    </source>
</evidence>
<dbReference type="PATRIC" id="fig|266265.5.peg.8585"/>
<proteinExistence type="predicted"/>